<organism evidence="3 4">
    <name type="scientific">Longibacter salinarum</name>
    <dbReference type="NCBI Taxonomy" id="1850348"/>
    <lineage>
        <taxon>Bacteria</taxon>
        <taxon>Pseudomonadati</taxon>
        <taxon>Rhodothermota</taxon>
        <taxon>Rhodothermia</taxon>
        <taxon>Rhodothermales</taxon>
        <taxon>Salisaetaceae</taxon>
        <taxon>Longibacter</taxon>
    </lineage>
</organism>
<dbReference type="OrthoDB" id="1495127at2"/>
<dbReference type="EMBL" id="PDEQ01000002">
    <property type="protein sequence ID" value="PEN14251.1"/>
    <property type="molecule type" value="Genomic_DNA"/>
</dbReference>
<comment type="function">
    <text evidence="2">Antitoxin component of a type II toxin-antitoxin (TA) system.</text>
</comment>
<comment type="caution">
    <text evidence="3">The sequence shown here is derived from an EMBL/GenBank/DDBJ whole genome shotgun (WGS) entry which is preliminary data.</text>
</comment>
<proteinExistence type="inferred from homology"/>
<gene>
    <name evidence="3" type="ORF">CRI94_04220</name>
</gene>
<name>A0A2A8D065_9BACT</name>
<dbReference type="AlphaFoldDB" id="A0A2A8D065"/>
<protein>
    <recommendedName>
        <fullName evidence="2">Antitoxin</fullName>
    </recommendedName>
</protein>
<dbReference type="InterPro" id="IPR006442">
    <property type="entry name" value="Antitoxin_Phd/YefM"/>
</dbReference>
<dbReference type="Proteomes" id="UP000220102">
    <property type="component" value="Unassembled WGS sequence"/>
</dbReference>
<dbReference type="Gene3D" id="3.40.1620.10">
    <property type="entry name" value="YefM-like domain"/>
    <property type="match status" value="1"/>
</dbReference>
<reference evidence="3 4" key="1">
    <citation type="submission" date="2017-10" db="EMBL/GenBank/DDBJ databases">
        <title>Draft genome of Longibacter Salinarum.</title>
        <authorList>
            <person name="Goh K.M."/>
            <person name="Shamsir M.S."/>
            <person name="Lim S.W."/>
        </authorList>
    </citation>
    <scope>NUCLEOTIDE SEQUENCE [LARGE SCALE GENOMIC DNA]</scope>
    <source>
        <strain evidence="3 4">KCTC 52045</strain>
    </source>
</reference>
<accession>A0A2A8D065</accession>
<dbReference type="SUPFAM" id="SSF143120">
    <property type="entry name" value="YefM-like"/>
    <property type="match status" value="1"/>
</dbReference>
<evidence type="ECO:0000256" key="1">
    <source>
        <dbReference type="ARBA" id="ARBA00009981"/>
    </source>
</evidence>
<evidence type="ECO:0000313" key="3">
    <source>
        <dbReference type="EMBL" id="PEN14251.1"/>
    </source>
</evidence>
<sequence length="64" mass="7363">MYKTEGVDAIATITEVRSQTSELIDQVQGSKRGIMIQRNNDPQAVLISWDLYKQIKDRVDLRNL</sequence>
<keyword evidence="4" id="KW-1185">Reference proteome</keyword>
<dbReference type="NCBIfam" id="TIGR01552">
    <property type="entry name" value="phd_fam"/>
    <property type="match status" value="1"/>
</dbReference>
<evidence type="ECO:0000313" key="4">
    <source>
        <dbReference type="Proteomes" id="UP000220102"/>
    </source>
</evidence>
<comment type="similarity">
    <text evidence="1 2">Belongs to the phD/YefM antitoxin family.</text>
</comment>
<evidence type="ECO:0000256" key="2">
    <source>
        <dbReference type="RuleBase" id="RU362080"/>
    </source>
</evidence>
<dbReference type="InterPro" id="IPR036165">
    <property type="entry name" value="YefM-like_sf"/>
</dbReference>
<dbReference type="RefSeq" id="WP_098074431.1">
    <property type="nucleotide sequence ID" value="NZ_PDEQ01000002.1"/>
</dbReference>
<dbReference type="Pfam" id="PF02604">
    <property type="entry name" value="PhdYeFM_antitox"/>
    <property type="match status" value="1"/>
</dbReference>